<dbReference type="AlphaFoldDB" id="A0A846LJ75"/>
<evidence type="ECO:0000313" key="4">
    <source>
        <dbReference type="EMBL" id="NIH67686.1"/>
    </source>
</evidence>
<keyword evidence="6" id="KW-1185">Reference proteome</keyword>
<dbReference type="SUPFAM" id="SSF52266">
    <property type="entry name" value="SGNH hydrolase"/>
    <property type="match status" value="1"/>
</dbReference>
<dbReference type="Proteomes" id="UP000648663">
    <property type="component" value="Unassembled WGS sequence"/>
</dbReference>
<dbReference type="CDD" id="cd00229">
    <property type="entry name" value="SGNH_hydrolase"/>
    <property type="match status" value="1"/>
</dbReference>
<proteinExistence type="predicted"/>
<reference evidence="4 5" key="3">
    <citation type="submission" date="2020-02" db="EMBL/GenBank/DDBJ databases">
        <title>Sequencing the genomes of 1000 actinobacteria strains.</title>
        <authorList>
            <person name="Klenk H.-P."/>
        </authorList>
    </citation>
    <scope>NUCLEOTIDE SEQUENCE [LARGE SCALE GENOMIC DNA]</scope>
    <source>
        <strain evidence="4 5">DSM 45201</strain>
    </source>
</reference>
<evidence type="ECO:0000313" key="5">
    <source>
        <dbReference type="Proteomes" id="UP000552836"/>
    </source>
</evidence>
<organism evidence="4 5">
    <name type="scientific">Modestobacter marinus</name>
    <dbReference type="NCBI Taxonomy" id="477641"/>
    <lineage>
        <taxon>Bacteria</taxon>
        <taxon>Bacillati</taxon>
        <taxon>Actinomycetota</taxon>
        <taxon>Actinomycetes</taxon>
        <taxon>Geodermatophilales</taxon>
        <taxon>Geodermatophilaceae</taxon>
        <taxon>Modestobacter</taxon>
    </lineage>
</organism>
<dbReference type="InterPro" id="IPR013830">
    <property type="entry name" value="SGNH_hydro"/>
</dbReference>
<reference evidence="3" key="4">
    <citation type="submission" date="2024-05" db="EMBL/GenBank/DDBJ databases">
        <authorList>
            <person name="Sun Q."/>
            <person name="Zhou Y."/>
        </authorList>
    </citation>
    <scope>NUCLEOTIDE SEQUENCE</scope>
    <source>
        <strain evidence="3">CGMCC 4.5581</strain>
    </source>
</reference>
<evidence type="ECO:0000259" key="2">
    <source>
        <dbReference type="Pfam" id="PF13472"/>
    </source>
</evidence>
<dbReference type="EMBL" id="BMMI01000005">
    <property type="protein sequence ID" value="GGL72091.1"/>
    <property type="molecule type" value="Genomic_DNA"/>
</dbReference>
<dbReference type="InterPro" id="IPR036514">
    <property type="entry name" value="SGNH_hydro_sf"/>
</dbReference>
<evidence type="ECO:0000313" key="6">
    <source>
        <dbReference type="Proteomes" id="UP000648663"/>
    </source>
</evidence>
<comment type="caution">
    <text evidence="4">The sequence shown here is derived from an EMBL/GenBank/DDBJ whole genome shotgun (WGS) entry which is preliminary data.</text>
</comment>
<feature type="signal peptide" evidence="1">
    <location>
        <begin position="1"/>
        <end position="21"/>
    </location>
</feature>
<protein>
    <submittedName>
        <fullName evidence="4">Lysophospholipase L1-like esterase</fullName>
    </submittedName>
</protein>
<evidence type="ECO:0000256" key="1">
    <source>
        <dbReference type="SAM" id="SignalP"/>
    </source>
</evidence>
<sequence>MRRPVLALLAVVSVLPLTCCSAETVGQASEPEQSEASEPLRAVFLGDSYTAASHDGAGYVPPTADALGWEPVLEAVSGTGYVAVGAEPGAAPYQERVDEVVAAAPDVVVVQGSTNDAGLPTAEVHAAAETLYADLQAQLPEAQVVVVGPLIPPGSDPVAVAGVRTALAEAAGAAGLPFVDPLAEGWLHPSDGLFADPIHPNQTGYDAFSADLVSALRAQGH</sequence>
<dbReference type="EMBL" id="JAAMPA010000001">
    <property type="protein sequence ID" value="NIH67686.1"/>
    <property type="molecule type" value="Genomic_DNA"/>
</dbReference>
<keyword evidence="1" id="KW-0732">Signal</keyword>
<dbReference type="PANTHER" id="PTHR30383">
    <property type="entry name" value="THIOESTERASE 1/PROTEASE 1/LYSOPHOSPHOLIPASE L1"/>
    <property type="match status" value="1"/>
</dbReference>
<dbReference type="Gene3D" id="3.40.50.1110">
    <property type="entry name" value="SGNH hydrolase"/>
    <property type="match status" value="1"/>
</dbReference>
<evidence type="ECO:0000313" key="3">
    <source>
        <dbReference type="EMBL" id="GGL72091.1"/>
    </source>
</evidence>
<dbReference type="RefSeq" id="WP_166755042.1">
    <property type="nucleotide sequence ID" value="NZ_BAABJU010000012.1"/>
</dbReference>
<accession>A0A846LJ75</accession>
<dbReference type="InterPro" id="IPR051532">
    <property type="entry name" value="Ester_Hydrolysis_Enzymes"/>
</dbReference>
<feature type="chain" id="PRO_5039215825" evidence="1">
    <location>
        <begin position="22"/>
        <end position="221"/>
    </location>
</feature>
<dbReference type="Proteomes" id="UP000552836">
    <property type="component" value="Unassembled WGS sequence"/>
</dbReference>
<feature type="domain" description="SGNH hydrolase-type esterase" evidence="2">
    <location>
        <begin position="44"/>
        <end position="207"/>
    </location>
</feature>
<reference evidence="6" key="2">
    <citation type="journal article" date="2019" name="Int. J. Syst. Evol. Microbiol.">
        <title>The Global Catalogue of Microorganisms (GCM) 10K type strain sequencing project: providing services to taxonomists for standard genome sequencing and annotation.</title>
        <authorList>
            <consortium name="The Broad Institute Genomics Platform"/>
            <consortium name="The Broad Institute Genome Sequencing Center for Infectious Disease"/>
            <person name="Wu L."/>
            <person name="Ma J."/>
        </authorList>
    </citation>
    <scope>NUCLEOTIDE SEQUENCE [LARGE SCALE GENOMIC DNA]</scope>
    <source>
        <strain evidence="6">CGMCC 4.5581</strain>
    </source>
</reference>
<name>A0A846LJ75_9ACTN</name>
<gene>
    <name evidence="4" type="ORF">FB380_002132</name>
    <name evidence="3" type="ORF">GCM10011589_30540</name>
</gene>
<dbReference type="Pfam" id="PF13472">
    <property type="entry name" value="Lipase_GDSL_2"/>
    <property type="match status" value="1"/>
</dbReference>
<reference evidence="3" key="1">
    <citation type="journal article" date="2014" name="Int. J. Syst. Evol. Microbiol.">
        <title>Complete genome of a new Firmicutes species belonging to the dominant human colonic microbiota ('Ruminococcus bicirculans') reveals two chromosomes and a selective capacity to utilize plant glucans.</title>
        <authorList>
            <consortium name="NISC Comparative Sequencing Program"/>
            <person name="Wegmann U."/>
            <person name="Louis P."/>
            <person name="Goesmann A."/>
            <person name="Henrissat B."/>
            <person name="Duncan S.H."/>
            <person name="Flint H.J."/>
        </authorList>
    </citation>
    <scope>NUCLEOTIDE SEQUENCE</scope>
    <source>
        <strain evidence="3">CGMCC 4.5581</strain>
    </source>
</reference>